<dbReference type="PROSITE" id="PS51677">
    <property type="entry name" value="NODB"/>
    <property type="match status" value="1"/>
</dbReference>
<evidence type="ECO:0000256" key="5">
    <source>
        <dbReference type="ARBA" id="ARBA00022723"/>
    </source>
</evidence>
<keyword evidence="15" id="KW-1185">Reference proteome</keyword>
<keyword evidence="7" id="KW-0378">Hydrolase</keyword>
<feature type="signal peptide" evidence="12">
    <location>
        <begin position="1"/>
        <end position="18"/>
    </location>
</feature>
<keyword evidence="10" id="KW-0449">Lipoprotein</keyword>
<dbReference type="GO" id="GO:0005886">
    <property type="term" value="C:plasma membrane"/>
    <property type="evidence" value="ECO:0007669"/>
    <property type="project" value="UniProtKB-SubCell"/>
</dbReference>
<keyword evidence="9" id="KW-0119">Carbohydrate metabolism</keyword>
<name>A0AAW0BU40_9AGAR</name>
<comment type="subcellular location">
    <subcellularLocation>
        <location evidence="2">Cell membrane</location>
        <topology evidence="2">Lipid-anchor</topology>
        <topology evidence="2">GPI-anchor</topology>
    </subcellularLocation>
</comment>
<comment type="caution">
    <text evidence="14">The sequence shown here is derived from an EMBL/GenBank/DDBJ whole genome shotgun (WGS) entry which is preliminary data.</text>
</comment>
<dbReference type="GO" id="GO:0071555">
    <property type="term" value="P:cell wall organization"/>
    <property type="evidence" value="ECO:0007669"/>
    <property type="project" value="UniProtKB-KW"/>
</dbReference>
<keyword evidence="5" id="KW-0479">Metal-binding</keyword>
<evidence type="ECO:0000259" key="13">
    <source>
        <dbReference type="PROSITE" id="PS51677"/>
    </source>
</evidence>
<keyword evidence="6 12" id="KW-0732">Signal</keyword>
<evidence type="ECO:0000256" key="9">
    <source>
        <dbReference type="ARBA" id="ARBA00023277"/>
    </source>
</evidence>
<keyword evidence="8" id="KW-0472">Membrane</keyword>
<sequence>MKFSALATVAALSLGALAAPHNSKRQEWASVYTSCSAPNTIALTFDDGPYMYMDELVKTLTDAGGKGTFFVNGQNWDCIYNYQDQLKRAYAAGMQIASHTWSHKHLPELNWDQLHDEMWRVELALERILGVTPAMVRPPYGEYNDLVRQVAGVRGQAIVNWDFDVQDATGDANRGSGDMRSDYGHLMWDIRPDNILALNHEVKEGTVREVIPQVVQWANERGYKMVTVAECLGLQAYQKVAEPQQNDVRISLSSS</sequence>
<comment type="cofactor">
    <cofactor evidence="1">
        <name>Co(2+)</name>
        <dbReference type="ChEBI" id="CHEBI:48828"/>
    </cofactor>
</comment>
<dbReference type="InterPro" id="IPR011330">
    <property type="entry name" value="Glyco_hydro/deAcase_b/a-brl"/>
</dbReference>
<gene>
    <name evidence="14" type="ORF">VNI00_014057</name>
</gene>
<dbReference type="GO" id="GO:0098552">
    <property type="term" value="C:side of membrane"/>
    <property type="evidence" value="ECO:0007669"/>
    <property type="project" value="UniProtKB-KW"/>
</dbReference>
<evidence type="ECO:0000256" key="1">
    <source>
        <dbReference type="ARBA" id="ARBA00001941"/>
    </source>
</evidence>
<evidence type="ECO:0000256" key="4">
    <source>
        <dbReference type="ARBA" id="ARBA00022622"/>
    </source>
</evidence>
<dbReference type="PANTHER" id="PTHR46471:SF2">
    <property type="entry name" value="CHITIN DEACETYLASE-RELATED"/>
    <property type="match status" value="1"/>
</dbReference>
<keyword evidence="3" id="KW-1003">Cell membrane</keyword>
<feature type="chain" id="PRO_5043721035" description="NodB homology domain-containing protein" evidence="12">
    <location>
        <begin position="19"/>
        <end position="255"/>
    </location>
</feature>
<protein>
    <recommendedName>
        <fullName evidence="13">NodB homology domain-containing protein</fullName>
    </recommendedName>
</protein>
<evidence type="ECO:0000256" key="7">
    <source>
        <dbReference type="ARBA" id="ARBA00022801"/>
    </source>
</evidence>
<dbReference type="EMBL" id="JAYKXP010000075">
    <property type="protein sequence ID" value="KAK7030470.1"/>
    <property type="molecule type" value="Genomic_DNA"/>
</dbReference>
<evidence type="ECO:0000256" key="8">
    <source>
        <dbReference type="ARBA" id="ARBA00023136"/>
    </source>
</evidence>
<dbReference type="GO" id="GO:0046872">
    <property type="term" value="F:metal ion binding"/>
    <property type="evidence" value="ECO:0007669"/>
    <property type="project" value="UniProtKB-KW"/>
</dbReference>
<organism evidence="14 15">
    <name type="scientific">Paramarasmius palmivorus</name>
    <dbReference type="NCBI Taxonomy" id="297713"/>
    <lineage>
        <taxon>Eukaryota</taxon>
        <taxon>Fungi</taxon>
        <taxon>Dikarya</taxon>
        <taxon>Basidiomycota</taxon>
        <taxon>Agaricomycotina</taxon>
        <taxon>Agaricomycetes</taxon>
        <taxon>Agaricomycetidae</taxon>
        <taxon>Agaricales</taxon>
        <taxon>Marasmiineae</taxon>
        <taxon>Marasmiaceae</taxon>
        <taxon>Paramarasmius</taxon>
    </lineage>
</organism>
<dbReference type="Gene3D" id="3.20.20.370">
    <property type="entry name" value="Glycoside hydrolase/deacetylase"/>
    <property type="match status" value="1"/>
</dbReference>
<proteinExistence type="predicted"/>
<dbReference type="AlphaFoldDB" id="A0AAW0BU40"/>
<evidence type="ECO:0000313" key="15">
    <source>
        <dbReference type="Proteomes" id="UP001383192"/>
    </source>
</evidence>
<evidence type="ECO:0000256" key="3">
    <source>
        <dbReference type="ARBA" id="ARBA00022475"/>
    </source>
</evidence>
<dbReference type="Pfam" id="PF01522">
    <property type="entry name" value="Polysacc_deac_1"/>
    <property type="match status" value="1"/>
</dbReference>
<dbReference type="Proteomes" id="UP001383192">
    <property type="component" value="Unassembled WGS sequence"/>
</dbReference>
<dbReference type="GO" id="GO:0016810">
    <property type="term" value="F:hydrolase activity, acting on carbon-nitrogen (but not peptide) bonds"/>
    <property type="evidence" value="ECO:0007669"/>
    <property type="project" value="InterPro"/>
</dbReference>
<keyword evidence="4" id="KW-0336">GPI-anchor</keyword>
<evidence type="ECO:0000313" key="14">
    <source>
        <dbReference type="EMBL" id="KAK7030470.1"/>
    </source>
</evidence>
<evidence type="ECO:0000256" key="6">
    <source>
        <dbReference type="ARBA" id="ARBA00022729"/>
    </source>
</evidence>
<evidence type="ECO:0000256" key="11">
    <source>
        <dbReference type="ARBA" id="ARBA00023316"/>
    </source>
</evidence>
<accession>A0AAW0BU40</accession>
<evidence type="ECO:0000256" key="12">
    <source>
        <dbReference type="SAM" id="SignalP"/>
    </source>
</evidence>
<dbReference type="CDD" id="cd10951">
    <property type="entry name" value="CE4_ClCDA_like"/>
    <property type="match status" value="1"/>
</dbReference>
<evidence type="ECO:0000256" key="10">
    <source>
        <dbReference type="ARBA" id="ARBA00023288"/>
    </source>
</evidence>
<keyword evidence="11" id="KW-0961">Cell wall biogenesis/degradation</keyword>
<feature type="domain" description="NodB homology" evidence="13">
    <location>
        <begin position="39"/>
        <end position="226"/>
    </location>
</feature>
<reference evidence="14 15" key="1">
    <citation type="submission" date="2024-01" db="EMBL/GenBank/DDBJ databases">
        <title>A draft genome for a cacao thread blight-causing isolate of Paramarasmius palmivorus.</title>
        <authorList>
            <person name="Baruah I.K."/>
            <person name="Bukari Y."/>
            <person name="Amoako-Attah I."/>
            <person name="Meinhardt L.W."/>
            <person name="Bailey B.A."/>
            <person name="Cohen S.P."/>
        </authorList>
    </citation>
    <scope>NUCLEOTIDE SEQUENCE [LARGE SCALE GENOMIC DNA]</scope>
    <source>
        <strain evidence="14 15">GH-12</strain>
    </source>
</reference>
<dbReference type="InterPro" id="IPR002509">
    <property type="entry name" value="NODB_dom"/>
</dbReference>
<dbReference type="SUPFAM" id="SSF88713">
    <property type="entry name" value="Glycoside hydrolase/deacetylase"/>
    <property type="match status" value="1"/>
</dbReference>
<dbReference type="GO" id="GO:0005975">
    <property type="term" value="P:carbohydrate metabolic process"/>
    <property type="evidence" value="ECO:0007669"/>
    <property type="project" value="InterPro"/>
</dbReference>
<evidence type="ECO:0000256" key="2">
    <source>
        <dbReference type="ARBA" id="ARBA00004609"/>
    </source>
</evidence>
<dbReference type="PANTHER" id="PTHR46471">
    <property type="entry name" value="CHITIN DEACETYLASE"/>
    <property type="match status" value="1"/>
</dbReference>
<keyword evidence="4" id="KW-0325">Glycoprotein</keyword>